<dbReference type="PANTHER" id="PTHR22762:SF120">
    <property type="entry name" value="HETEROGLYCAN GLUCOSIDASE 1"/>
    <property type="match status" value="1"/>
</dbReference>
<protein>
    <submittedName>
        <fullName evidence="5">Glycoside hydrolase family 31 protein</fullName>
    </submittedName>
</protein>
<dbReference type="CDD" id="cd14752">
    <property type="entry name" value="GH31_N"/>
    <property type="match status" value="1"/>
</dbReference>
<accession>A0A167LC45</accession>
<dbReference type="EMBL" id="KV417288">
    <property type="protein sequence ID" value="KZO95538.1"/>
    <property type="molecule type" value="Genomic_DNA"/>
</dbReference>
<name>A0A167LC45_CALVF</name>
<dbReference type="PANTHER" id="PTHR22762">
    <property type="entry name" value="ALPHA-GLUCOSIDASE"/>
    <property type="match status" value="1"/>
</dbReference>
<keyword evidence="2" id="KW-0326">Glycosidase</keyword>
<evidence type="ECO:0000259" key="3">
    <source>
        <dbReference type="Pfam" id="PF01055"/>
    </source>
</evidence>
<gene>
    <name evidence="5" type="ORF">CALVIDRAFT_482568</name>
</gene>
<dbReference type="Pfam" id="PF01055">
    <property type="entry name" value="Glyco_hydro_31_2nd"/>
    <property type="match status" value="1"/>
</dbReference>
<dbReference type="GO" id="GO:0030246">
    <property type="term" value="F:carbohydrate binding"/>
    <property type="evidence" value="ECO:0007669"/>
    <property type="project" value="InterPro"/>
</dbReference>
<dbReference type="Gene3D" id="2.60.40.1760">
    <property type="entry name" value="glycosyl hydrolase (family 31)"/>
    <property type="match status" value="1"/>
</dbReference>
<dbReference type="InterPro" id="IPR011013">
    <property type="entry name" value="Gal_mutarotase_sf_dom"/>
</dbReference>
<proteinExistence type="inferred from homology"/>
<dbReference type="InterPro" id="IPR048395">
    <property type="entry name" value="Glyco_hydro_31_C"/>
</dbReference>
<evidence type="ECO:0000313" key="6">
    <source>
        <dbReference type="Proteomes" id="UP000076738"/>
    </source>
</evidence>
<organism evidence="5 6">
    <name type="scientific">Calocera viscosa (strain TUFC12733)</name>
    <dbReference type="NCBI Taxonomy" id="1330018"/>
    <lineage>
        <taxon>Eukaryota</taxon>
        <taxon>Fungi</taxon>
        <taxon>Dikarya</taxon>
        <taxon>Basidiomycota</taxon>
        <taxon>Agaricomycotina</taxon>
        <taxon>Dacrymycetes</taxon>
        <taxon>Dacrymycetales</taxon>
        <taxon>Dacrymycetaceae</taxon>
        <taxon>Calocera</taxon>
    </lineage>
</organism>
<dbReference type="SUPFAM" id="SSF74650">
    <property type="entry name" value="Galactose mutarotase-like"/>
    <property type="match status" value="1"/>
</dbReference>
<dbReference type="InterPro" id="IPR017853">
    <property type="entry name" value="GH"/>
</dbReference>
<dbReference type="OrthoDB" id="5839090at2759"/>
<feature type="domain" description="Glycosyl hydrolase family 31 C-terminal" evidence="4">
    <location>
        <begin position="779"/>
        <end position="892"/>
    </location>
</feature>
<dbReference type="Proteomes" id="UP000076738">
    <property type="component" value="Unassembled WGS sequence"/>
</dbReference>
<evidence type="ECO:0000256" key="2">
    <source>
        <dbReference type="RuleBase" id="RU361185"/>
    </source>
</evidence>
<dbReference type="Pfam" id="PF21365">
    <property type="entry name" value="Glyco_hydro_31_3rd"/>
    <property type="match status" value="1"/>
</dbReference>
<dbReference type="STRING" id="1330018.A0A167LC45"/>
<dbReference type="InterPro" id="IPR013780">
    <property type="entry name" value="Glyco_hydro_b"/>
</dbReference>
<dbReference type="Gene3D" id="2.60.40.1180">
    <property type="entry name" value="Golgi alpha-mannosidase II"/>
    <property type="match status" value="2"/>
</dbReference>
<evidence type="ECO:0000259" key="4">
    <source>
        <dbReference type="Pfam" id="PF21365"/>
    </source>
</evidence>
<evidence type="ECO:0000313" key="5">
    <source>
        <dbReference type="EMBL" id="KZO95538.1"/>
    </source>
</evidence>
<feature type="domain" description="Glycoside hydrolase family 31 TIM barrel" evidence="3">
    <location>
        <begin position="341"/>
        <end position="770"/>
    </location>
</feature>
<comment type="similarity">
    <text evidence="1 2">Belongs to the glycosyl hydrolase 31 family.</text>
</comment>
<dbReference type="AlphaFoldDB" id="A0A167LC45"/>
<dbReference type="GO" id="GO:0004553">
    <property type="term" value="F:hydrolase activity, hydrolyzing O-glycosyl compounds"/>
    <property type="evidence" value="ECO:0007669"/>
    <property type="project" value="InterPro"/>
</dbReference>
<evidence type="ECO:0000256" key="1">
    <source>
        <dbReference type="ARBA" id="ARBA00007806"/>
    </source>
</evidence>
<dbReference type="SUPFAM" id="SSF51445">
    <property type="entry name" value="(Trans)glycosidases"/>
    <property type="match status" value="1"/>
</dbReference>
<keyword evidence="2 5" id="KW-0378">Hydrolase</keyword>
<keyword evidence="6" id="KW-1185">Reference proteome</keyword>
<dbReference type="Gene3D" id="3.20.20.80">
    <property type="entry name" value="Glycosidases"/>
    <property type="match status" value="2"/>
</dbReference>
<sequence length="1052" mass="118441">MPQVAGASDPLNFVPAEHFFARAAQYPHGPTTITNVHTSSSLKPEDPLRFAAGLEFDDGTVALIHFASPQVWRVRYDPTFKTISDYPMDNSRSVMEKNWGALVDSIERDLSTCWRTKFATSADGTYFTLATVTYQNPADLENDTNGTPCTKLYMYKSPFRLQVTRKLEVTPLIIPVPPDLHALNVPMEKVVWQTIARPFRYEPLHYRVNNIVCHIWKKGSAEFLGFGEQGGKHLLKTPSMMNYYCYDNMLYGNLYNKGPLDDREPLYHSCPYFVEMHANPGYSNVTATFVDNYSQVVIDLGKSNAGRVSIGTRFNGFDAYIMSADNVAKLIESHTLLIGRPHLKPRYVLGNHQGCYGYLNRTDLETVVAQYRAAEIPLDGLHIDVDFQDHYRTFTWNETNFPNAPEMFADLRSKGIKCCTNITPVISLSPGPQGDPYPTFTEALAKKYFIPDLRYTDGTSGKPEDVRYTYFWGNLDEEGLPVPQEVDPNQVSSRPDFGDYYNFGENFNSGYPFHGGVSYGASLGTPGYYLDMNRPEVREFWGQQYEKLFEAGLEFVWQDMTTPAIGTGYGDMKGFPSRLWMSTDPHSISPGQAAPRKTAAELWALYSFNLHKATYLGLNKLKCRENKRNFIVGRGSFSGMHRYAGLWTGDNGSTWDFWHISVAQVLALGYIGVTIAGSDMGGFMANGNEKFCDPDLLIRWYSGSVLLPWHRNHYIKRSGEKWFQEPFQYTNYLRDHPEIQAEQGWLYSAVEPVCRYYVSLRYSLMQLLYDKMFENQVNGLPIARSMLITDTLDTTLFNEQDYFLDNQYVCGQDLLVCAVVQSHTVNKGKRHVYLPQPDNWYDFNLRIDGSLGVPLAKVVEGGSAFFFDCSISADPNHIPYITPMYVREGGIIPQIEVRQYIGDKSSPNPITLHIWPGKDNSYTMYLDDGESRTSAPDLVPQEEYGEDTMAKSEYREVLVTHTTTGTSRTIALSNLHDGYGPPNVARDIGTVYTIVAWVDPTQAQLSTASFTDASGKALTSGCSFRWDAAAKAGVATVPVELAGGKIAIVMKP</sequence>
<dbReference type="GO" id="GO:0005975">
    <property type="term" value="P:carbohydrate metabolic process"/>
    <property type="evidence" value="ECO:0007669"/>
    <property type="project" value="InterPro"/>
</dbReference>
<reference evidence="5 6" key="1">
    <citation type="journal article" date="2016" name="Mol. Biol. Evol.">
        <title>Comparative Genomics of Early-Diverging Mushroom-Forming Fungi Provides Insights into the Origins of Lignocellulose Decay Capabilities.</title>
        <authorList>
            <person name="Nagy L.G."/>
            <person name="Riley R."/>
            <person name="Tritt A."/>
            <person name="Adam C."/>
            <person name="Daum C."/>
            <person name="Floudas D."/>
            <person name="Sun H."/>
            <person name="Yadav J.S."/>
            <person name="Pangilinan J."/>
            <person name="Larsson K.H."/>
            <person name="Matsuura K."/>
            <person name="Barry K."/>
            <person name="Labutti K."/>
            <person name="Kuo R."/>
            <person name="Ohm R.A."/>
            <person name="Bhattacharya S.S."/>
            <person name="Shirouzu T."/>
            <person name="Yoshinaga Y."/>
            <person name="Martin F.M."/>
            <person name="Grigoriev I.V."/>
            <person name="Hibbett D.S."/>
        </authorList>
    </citation>
    <scope>NUCLEOTIDE SEQUENCE [LARGE SCALE GENOMIC DNA]</scope>
    <source>
        <strain evidence="5 6">TUFC12733</strain>
    </source>
</reference>
<dbReference type="InterPro" id="IPR000322">
    <property type="entry name" value="Glyco_hydro_31_TIM"/>
</dbReference>
<dbReference type="CDD" id="cd06601">
    <property type="entry name" value="GH31_lyase_GLase"/>
    <property type="match status" value="1"/>
</dbReference>